<dbReference type="InterPro" id="IPR051515">
    <property type="entry name" value="IRG"/>
</dbReference>
<evidence type="ECO:0000259" key="5">
    <source>
        <dbReference type="PROSITE" id="PS51716"/>
    </source>
</evidence>
<evidence type="ECO:0000256" key="3">
    <source>
        <dbReference type="ARBA" id="ARBA00022801"/>
    </source>
</evidence>
<gene>
    <name evidence="6" type="ORF">PODLI_1B012517</name>
</gene>
<dbReference type="EMBL" id="OX395133">
    <property type="protein sequence ID" value="CAI5781157.1"/>
    <property type="molecule type" value="Genomic_DNA"/>
</dbReference>
<dbReference type="InterPro" id="IPR027417">
    <property type="entry name" value="P-loop_NTPase"/>
</dbReference>
<dbReference type="Proteomes" id="UP001178461">
    <property type="component" value="Chromosome 8"/>
</dbReference>
<dbReference type="PROSITE" id="PS51716">
    <property type="entry name" value="G_IRG"/>
    <property type="match status" value="1"/>
</dbReference>
<keyword evidence="4" id="KW-0342">GTP-binding</keyword>
<keyword evidence="3" id="KW-0378">Hydrolase</keyword>
<organism evidence="6 7">
    <name type="scientific">Podarcis lilfordi</name>
    <name type="common">Lilford's wall lizard</name>
    <dbReference type="NCBI Taxonomy" id="74358"/>
    <lineage>
        <taxon>Eukaryota</taxon>
        <taxon>Metazoa</taxon>
        <taxon>Chordata</taxon>
        <taxon>Craniata</taxon>
        <taxon>Vertebrata</taxon>
        <taxon>Euteleostomi</taxon>
        <taxon>Lepidosauria</taxon>
        <taxon>Squamata</taxon>
        <taxon>Bifurcata</taxon>
        <taxon>Unidentata</taxon>
        <taxon>Episquamata</taxon>
        <taxon>Laterata</taxon>
        <taxon>Lacertibaenia</taxon>
        <taxon>Lacertidae</taxon>
        <taxon>Podarcis</taxon>
    </lineage>
</organism>
<evidence type="ECO:0000256" key="1">
    <source>
        <dbReference type="ARBA" id="ARBA00005429"/>
    </source>
</evidence>
<dbReference type="SUPFAM" id="SSF52540">
    <property type="entry name" value="P-loop containing nucleoside triphosphate hydrolases"/>
    <property type="match status" value="1"/>
</dbReference>
<evidence type="ECO:0000313" key="6">
    <source>
        <dbReference type="EMBL" id="CAI5781157.1"/>
    </source>
</evidence>
<accession>A0AA35KMW1</accession>
<name>A0AA35KMW1_9SAUR</name>
<evidence type="ECO:0000256" key="2">
    <source>
        <dbReference type="ARBA" id="ARBA00022741"/>
    </source>
</evidence>
<dbReference type="GO" id="GO:0003924">
    <property type="term" value="F:GTPase activity"/>
    <property type="evidence" value="ECO:0007669"/>
    <property type="project" value="TreeGrafter"/>
</dbReference>
<evidence type="ECO:0000256" key="4">
    <source>
        <dbReference type="ARBA" id="ARBA00023134"/>
    </source>
</evidence>
<comment type="similarity">
    <text evidence="1">Belongs to the TRAFAC class dynamin-like GTPase superfamily. IRG family.</text>
</comment>
<dbReference type="GO" id="GO:0005525">
    <property type="term" value="F:GTP binding"/>
    <property type="evidence" value="ECO:0007669"/>
    <property type="project" value="UniProtKB-KW"/>
</dbReference>
<evidence type="ECO:0000313" key="7">
    <source>
        <dbReference type="Proteomes" id="UP001178461"/>
    </source>
</evidence>
<proteinExistence type="inferred from homology"/>
<reference evidence="6" key="1">
    <citation type="submission" date="2022-12" db="EMBL/GenBank/DDBJ databases">
        <authorList>
            <person name="Alioto T."/>
            <person name="Alioto T."/>
            <person name="Gomez Garrido J."/>
        </authorList>
    </citation>
    <scope>NUCLEOTIDE SEQUENCE</scope>
</reference>
<dbReference type="GO" id="GO:0016020">
    <property type="term" value="C:membrane"/>
    <property type="evidence" value="ECO:0007669"/>
    <property type="project" value="InterPro"/>
</dbReference>
<sequence>MACKSSKQDTLAQMNQPSGKRTLDIAIVGDSGVGKSSLVNALRNMADDEGGAAAVDVIKGTREPTGYLYPQYPDVTLWDLPAEAKLYSITCLQLNMKAKMFNVSFFCAIVAVPL</sequence>
<dbReference type="Gene3D" id="3.40.50.300">
    <property type="entry name" value="P-loop containing nucleotide triphosphate hydrolases"/>
    <property type="match status" value="1"/>
</dbReference>
<dbReference type="PANTHER" id="PTHR32341">
    <property type="entry name" value="INTERFERON-INDUCIBLE GTPASE"/>
    <property type="match status" value="1"/>
</dbReference>
<keyword evidence="7" id="KW-1185">Reference proteome</keyword>
<feature type="domain" description="IRG-type G" evidence="5">
    <location>
        <begin position="21"/>
        <end position="114"/>
    </location>
</feature>
<dbReference type="InterPro" id="IPR030385">
    <property type="entry name" value="G_IRG_dom"/>
</dbReference>
<dbReference type="Pfam" id="PF05049">
    <property type="entry name" value="IIGP"/>
    <property type="match status" value="1"/>
</dbReference>
<protein>
    <submittedName>
        <fullName evidence="6">Interferon-inducible GTPase 5-like</fullName>
    </submittedName>
</protein>
<dbReference type="PANTHER" id="PTHR32341:SF17">
    <property type="entry name" value="IRG-TYPE G DOMAIN-CONTAINING PROTEIN"/>
    <property type="match status" value="1"/>
</dbReference>
<keyword evidence="2" id="KW-0547">Nucleotide-binding</keyword>
<dbReference type="InterPro" id="IPR007743">
    <property type="entry name" value="Immunity-related_GTPase-like"/>
</dbReference>
<dbReference type="AlphaFoldDB" id="A0AA35KMW1"/>